<protein>
    <submittedName>
        <fullName evidence="8">Uncharacterized protein</fullName>
    </submittedName>
</protein>
<keyword evidence="9" id="KW-1185">Reference proteome</keyword>
<feature type="chain" id="PRO_5040127202" evidence="7">
    <location>
        <begin position="27"/>
        <end position="477"/>
    </location>
</feature>
<evidence type="ECO:0000313" key="9">
    <source>
        <dbReference type="Proteomes" id="UP000770015"/>
    </source>
</evidence>
<reference evidence="8" key="1">
    <citation type="journal article" date="2021" name="Nat. Commun.">
        <title>Genetic determinants of endophytism in the Arabidopsis root mycobiome.</title>
        <authorList>
            <person name="Mesny F."/>
            <person name="Miyauchi S."/>
            <person name="Thiergart T."/>
            <person name="Pickel B."/>
            <person name="Atanasova L."/>
            <person name="Karlsson M."/>
            <person name="Huettel B."/>
            <person name="Barry K.W."/>
            <person name="Haridas S."/>
            <person name="Chen C."/>
            <person name="Bauer D."/>
            <person name="Andreopoulos W."/>
            <person name="Pangilinan J."/>
            <person name="LaButti K."/>
            <person name="Riley R."/>
            <person name="Lipzen A."/>
            <person name="Clum A."/>
            <person name="Drula E."/>
            <person name="Henrissat B."/>
            <person name="Kohler A."/>
            <person name="Grigoriev I.V."/>
            <person name="Martin F.M."/>
            <person name="Hacquard S."/>
        </authorList>
    </citation>
    <scope>NUCLEOTIDE SEQUENCE</scope>
    <source>
        <strain evidence="8">MPI-SDFR-AT-0117</strain>
    </source>
</reference>
<feature type="compositionally biased region" description="Polar residues" evidence="5">
    <location>
        <begin position="375"/>
        <end position="384"/>
    </location>
</feature>
<comment type="subcellular location">
    <subcellularLocation>
        <location evidence="1">Membrane</location>
        <topology evidence="1">Single-pass membrane protein</topology>
    </subcellularLocation>
</comment>
<feature type="transmembrane region" description="Helical" evidence="6">
    <location>
        <begin position="317"/>
        <end position="341"/>
    </location>
</feature>
<accession>A0A9P9A973</accession>
<dbReference type="GO" id="GO:0071944">
    <property type="term" value="C:cell periphery"/>
    <property type="evidence" value="ECO:0007669"/>
    <property type="project" value="UniProtKB-ARBA"/>
</dbReference>
<feature type="region of interest" description="Disordered" evidence="5">
    <location>
        <begin position="282"/>
        <end position="309"/>
    </location>
</feature>
<feature type="region of interest" description="Disordered" evidence="5">
    <location>
        <begin position="375"/>
        <end position="395"/>
    </location>
</feature>
<keyword evidence="7" id="KW-0732">Signal</keyword>
<evidence type="ECO:0000256" key="3">
    <source>
        <dbReference type="ARBA" id="ARBA00022989"/>
    </source>
</evidence>
<evidence type="ECO:0000256" key="5">
    <source>
        <dbReference type="SAM" id="MobiDB-lite"/>
    </source>
</evidence>
<dbReference type="PANTHER" id="PTHR15549">
    <property type="entry name" value="PAIRED IMMUNOGLOBULIN-LIKE TYPE 2 RECEPTOR"/>
    <property type="match status" value="1"/>
</dbReference>
<name>A0A9P9A973_9PEZI</name>
<keyword evidence="2 6" id="KW-0812">Transmembrane</keyword>
<comment type="caution">
    <text evidence="8">The sequence shown here is derived from an EMBL/GenBank/DDBJ whole genome shotgun (WGS) entry which is preliminary data.</text>
</comment>
<sequence length="477" mass="51324">MVALKQLSPYLALALTTTLFSTTATAQRPDDASVCDYYAEEKYGANDTESQHNLVKHIVSLAFEGGSALDNKSETLTGILRPGRFDDKEVDLRSWFNGSRASTNVNNAPIGINWLDGGGTEPLSDFLTGTTSDLVLGNTTNQAHLFGNFFVAFSRVFSCSFPFPPLPHNDGPLNPAYVHKFMNLEWHQLGYFISQLTQAAQYYGFSQQDAMTISNRLNSFYNVRCAPAVTFNPRNGPQLLSLCQNPTCPLAAPISDCAAYDNLTAQGIIDSEPTTILTTATITESSPENTSATSATSTPSDSAAAAAGGGSDLSAGAIAGISIGSAAVVAVVAIAALFFCYKKRKNKREELAAQQNNQQQQQYQNPHMSITSAWVGAQQHQSPTPTSPWAERNSHMSYGPTLSEMGTTAYSTQGEGPDTRVASPDRHANSPFGGYYQHQHQQYQNVGPHQQMGHGPAAEMDAAPIVVQQGEYMGPKQ</sequence>
<dbReference type="EMBL" id="JAGSXJ010000015">
    <property type="protein sequence ID" value="KAH6685398.1"/>
    <property type="molecule type" value="Genomic_DNA"/>
</dbReference>
<feature type="signal peptide" evidence="7">
    <location>
        <begin position="1"/>
        <end position="26"/>
    </location>
</feature>
<proteinExistence type="predicted"/>
<evidence type="ECO:0000256" key="2">
    <source>
        <dbReference type="ARBA" id="ARBA00022692"/>
    </source>
</evidence>
<dbReference type="GO" id="GO:0016020">
    <property type="term" value="C:membrane"/>
    <property type="evidence" value="ECO:0007669"/>
    <property type="project" value="UniProtKB-SubCell"/>
</dbReference>
<evidence type="ECO:0000256" key="6">
    <source>
        <dbReference type="SAM" id="Phobius"/>
    </source>
</evidence>
<evidence type="ECO:0000256" key="7">
    <source>
        <dbReference type="SAM" id="SignalP"/>
    </source>
</evidence>
<organism evidence="8 9">
    <name type="scientific">Plectosphaerella plurivora</name>
    <dbReference type="NCBI Taxonomy" id="936078"/>
    <lineage>
        <taxon>Eukaryota</taxon>
        <taxon>Fungi</taxon>
        <taxon>Dikarya</taxon>
        <taxon>Ascomycota</taxon>
        <taxon>Pezizomycotina</taxon>
        <taxon>Sordariomycetes</taxon>
        <taxon>Hypocreomycetidae</taxon>
        <taxon>Glomerellales</taxon>
        <taxon>Plectosphaerellaceae</taxon>
        <taxon>Plectosphaerella</taxon>
    </lineage>
</organism>
<keyword evidence="4 6" id="KW-0472">Membrane</keyword>
<dbReference type="AlphaFoldDB" id="A0A9P9A973"/>
<dbReference type="InterPro" id="IPR051694">
    <property type="entry name" value="Immunoregulatory_rcpt-like"/>
</dbReference>
<dbReference type="Proteomes" id="UP000770015">
    <property type="component" value="Unassembled WGS sequence"/>
</dbReference>
<dbReference type="PANTHER" id="PTHR15549:SF30">
    <property type="entry name" value="MID2 DOMAIN-CONTAINING PROTEIN"/>
    <property type="match status" value="1"/>
</dbReference>
<evidence type="ECO:0000256" key="1">
    <source>
        <dbReference type="ARBA" id="ARBA00004167"/>
    </source>
</evidence>
<evidence type="ECO:0000313" key="8">
    <source>
        <dbReference type="EMBL" id="KAH6685398.1"/>
    </source>
</evidence>
<feature type="compositionally biased region" description="Low complexity" evidence="5">
    <location>
        <begin position="290"/>
        <end position="309"/>
    </location>
</feature>
<evidence type="ECO:0000256" key="4">
    <source>
        <dbReference type="ARBA" id="ARBA00023136"/>
    </source>
</evidence>
<dbReference type="OrthoDB" id="2110578at2759"/>
<keyword evidence="3 6" id="KW-1133">Transmembrane helix</keyword>
<gene>
    <name evidence="8" type="ORF">F5X68DRAFT_20113</name>
</gene>